<evidence type="ECO:0000256" key="5">
    <source>
        <dbReference type="SAM" id="SignalP"/>
    </source>
</evidence>
<keyword evidence="3" id="KW-0813">Transport</keyword>
<keyword evidence="4" id="KW-0574">Periplasm</keyword>
<dbReference type="InterPro" id="IPR050490">
    <property type="entry name" value="Bact_solute-bd_prot1"/>
</dbReference>
<dbReference type="RefSeq" id="WP_166639065.1">
    <property type="nucleotide sequence ID" value="NZ_SNYR01000003.1"/>
</dbReference>
<feature type="signal peptide" evidence="5">
    <location>
        <begin position="1"/>
        <end position="26"/>
    </location>
</feature>
<dbReference type="AlphaFoldDB" id="A0A4R6VR18"/>
<dbReference type="EMBL" id="SNYR01000003">
    <property type="protein sequence ID" value="TDQ62077.1"/>
    <property type="molecule type" value="Genomic_DNA"/>
</dbReference>
<keyword evidence="5" id="KW-0732">Signal</keyword>
<evidence type="ECO:0000256" key="2">
    <source>
        <dbReference type="ARBA" id="ARBA00008520"/>
    </source>
</evidence>
<evidence type="ECO:0000313" key="7">
    <source>
        <dbReference type="Proteomes" id="UP000295391"/>
    </source>
</evidence>
<dbReference type="GO" id="GO:0042597">
    <property type="term" value="C:periplasmic space"/>
    <property type="evidence" value="ECO:0007669"/>
    <property type="project" value="UniProtKB-SubCell"/>
</dbReference>
<reference evidence="6 7" key="1">
    <citation type="submission" date="2019-03" db="EMBL/GenBank/DDBJ databases">
        <title>Genomic Encyclopedia of Type Strains, Phase III (KMG-III): the genomes of soil and plant-associated and newly described type strains.</title>
        <authorList>
            <person name="Whitman W."/>
        </authorList>
    </citation>
    <scope>NUCLEOTIDE SEQUENCE [LARGE SCALE GENOMIC DNA]</scope>
    <source>
        <strain evidence="6 7">CGMCC 1.7002</strain>
    </source>
</reference>
<name>A0A4R6VR18_9HYPH</name>
<evidence type="ECO:0000313" key="6">
    <source>
        <dbReference type="EMBL" id="TDQ62077.1"/>
    </source>
</evidence>
<dbReference type="PANTHER" id="PTHR43649:SF29">
    <property type="entry name" value="OSMOPROTECTIVE COMPOUNDS-BINDING PROTEIN GGTB"/>
    <property type="match status" value="1"/>
</dbReference>
<organism evidence="6 7">
    <name type="scientific">Maritalea mobilis</name>
    <dbReference type="NCBI Taxonomy" id="483324"/>
    <lineage>
        <taxon>Bacteria</taxon>
        <taxon>Pseudomonadati</taxon>
        <taxon>Pseudomonadota</taxon>
        <taxon>Alphaproteobacteria</taxon>
        <taxon>Hyphomicrobiales</taxon>
        <taxon>Devosiaceae</taxon>
        <taxon>Maritalea</taxon>
    </lineage>
</organism>
<evidence type="ECO:0000256" key="1">
    <source>
        <dbReference type="ARBA" id="ARBA00004418"/>
    </source>
</evidence>
<sequence>MQLSKTLKTTALATGLGLALSVPTLAQELKVWELSSTSEGVNQNWEDVIAQFEAEHPGVTVKFETFDGESYKKGLAVALASNNGPDVFFNWGSEDSISLARNGLAADVSELGEGRWLDYIGEEMLGPFSMDGKAYGVPTHSIAVYMYYNKDFFAENNMDFPKTSDEMFEACKKVPEMAGGSAFTVLGNKDQWRGIHYVSMITSQYVGSENMLKDMRLLNDADELFTDPGYVKALEFIARMEKEGCFQPGVNATTADMSDAIFTSGGGMSDYCGTWCASGFDRQGFEGKYAIAPFPAISDAPKENQNYILGLTEGFQISAKSEHKELAADFVSLLLTDEVQAQRLVKAARIPLNGANVDQYADEVHLTIQEVVADLPNYDGFAPILDVDLNGKLVDVYKRGIQDVIDGRTTPEELMATVQEEARKIKNAM</sequence>
<keyword evidence="7" id="KW-1185">Reference proteome</keyword>
<dbReference type="SUPFAM" id="SSF53850">
    <property type="entry name" value="Periplasmic binding protein-like II"/>
    <property type="match status" value="1"/>
</dbReference>
<comment type="similarity">
    <text evidence="2">Belongs to the bacterial solute-binding protein 1 family.</text>
</comment>
<feature type="chain" id="PRO_5020563995" evidence="5">
    <location>
        <begin position="27"/>
        <end position="429"/>
    </location>
</feature>
<dbReference type="Pfam" id="PF01547">
    <property type="entry name" value="SBP_bac_1"/>
    <property type="match status" value="1"/>
</dbReference>
<dbReference type="PANTHER" id="PTHR43649">
    <property type="entry name" value="ARABINOSE-BINDING PROTEIN-RELATED"/>
    <property type="match status" value="1"/>
</dbReference>
<evidence type="ECO:0000256" key="4">
    <source>
        <dbReference type="ARBA" id="ARBA00022764"/>
    </source>
</evidence>
<gene>
    <name evidence="6" type="ORF">ATL17_3181</name>
</gene>
<accession>A0A4R6VR18</accession>
<evidence type="ECO:0000256" key="3">
    <source>
        <dbReference type="ARBA" id="ARBA00022448"/>
    </source>
</evidence>
<dbReference type="Proteomes" id="UP000295391">
    <property type="component" value="Unassembled WGS sequence"/>
</dbReference>
<comment type="caution">
    <text evidence="6">The sequence shown here is derived from an EMBL/GenBank/DDBJ whole genome shotgun (WGS) entry which is preliminary data.</text>
</comment>
<proteinExistence type="inferred from homology"/>
<dbReference type="InterPro" id="IPR006059">
    <property type="entry name" value="SBP"/>
</dbReference>
<comment type="subcellular location">
    <subcellularLocation>
        <location evidence="1">Periplasm</location>
    </subcellularLocation>
</comment>
<protein>
    <submittedName>
        <fullName evidence="6">Carbohydrate ABC transporter substrate-binding protein (CUT1 family)</fullName>
    </submittedName>
</protein>
<dbReference type="Gene3D" id="3.40.190.10">
    <property type="entry name" value="Periplasmic binding protein-like II"/>
    <property type="match status" value="2"/>
</dbReference>